<dbReference type="InterPro" id="IPR028581">
    <property type="entry name" value="DeoC_typeI"/>
</dbReference>
<dbReference type="PANTHER" id="PTHR10889:SF1">
    <property type="entry name" value="DEOXYRIBOSE-PHOSPHATE ALDOLASE"/>
    <property type="match status" value="1"/>
</dbReference>
<dbReference type="EC" id="4.1.2.4" evidence="6"/>
<evidence type="ECO:0000256" key="4">
    <source>
        <dbReference type="ARBA" id="ARBA00023270"/>
    </source>
</evidence>
<evidence type="ECO:0000256" key="2">
    <source>
        <dbReference type="ARBA" id="ARBA00022490"/>
    </source>
</evidence>
<name>A0A9E7R6C7_9EURY</name>
<dbReference type="InterPro" id="IPR011343">
    <property type="entry name" value="DeoC"/>
</dbReference>
<dbReference type="GeneID" id="74941630"/>
<keyword evidence="3 6" id="KW-0456">Lyase</keyword>
<feature type="active site" description="Schiff-base intermediate with acetaldehyde" evidence="6">
    <location>
        <position position="152"/>
    </location>
</feature>
<dbReference type="GO" id="GO:0005737">
    <property type="term" value="C:cytoplasm"/>
    <property type="evidence" value="ECO:0007669"/>
    <property type="project" value="UniProtKB-SubCell"/>
</dbReference>
<dbReference type="Proteomes" id="UP001057580">
    <property type="component" value="Chromosome"/>
</dbReference>
<comment type="subcellular location">
    <subcellularLocation>
        <location evidence="6">Cytoplasm</location>
    </subcellularLocation>
</comment>
<comment type="pathway">
    <text evidence="6">Carbohydrate degradation; 2-deoxy-D-ribose 1-phosphate degradation; D-glyceraldehyde 3-phosphate and acetaldehyde from 2-deoxy-alpha-D-ribose 1-phosphate: step 2/2.</text>
</comment>
<dbReference type="HAMAP" id="MF_00114">
    <property type="entry name" value="DeoC_type1"/>
    <property type="match status" value="1"/>
</dbReference>
<dbReference type="GO" id="GO:0006018">
    <property type="term" value="P:2-deoxyribose 1-phosphate catabolic process"/>
    <property type="evidence" value="ECO:0007669"/>
    <property type="project" value="UniProtKB-UniRule"/>
</dbReference>
<dbReference type="NCBIfam" id="TIGR00126">
    <property type="entry name" value="deoC"/>
    <property type="match status" value="1"/>
</dbReference>
<gene>
    <name evidence="6 7" type="primary">deoC</name>
    <name evidence="7" type="ORF">N0B31_04370</name>
</gene>
<keyword evidence="4 6" id="KW-0704">Schiff base</keyword>
<organism evidence="7 8">
    <name type="scientific">Salinirubellus salinus</name>
    <dbReference type="NCBI Taxonomy" id="1364945"/>
    <lineage>
        <taxon>Archaea</taxon>
        <taxon>Methanobacteriati</taxon>
        <taxon>Methanobacteriota</taxon>
        <taxon>Stenosarchaea group</taxon>
        <taxon>Halobacteria</taxon>
        <taxon>Halobacteriales</taxon>
        <taxon>Natronomonadaceae</taxon>
        <taxon>Salinirubellus</taxon>
    </lineage>
</organism>
<evidence type="ECO:0000313" key="8">
    <source>
        <dbReference type="Proteomes" id="UP001057580"/>
    </source>
</evidence>
<dbReference type="PIRSF" id="PIRSF001357">
    <property type="entry name" value="DeoC"/>
    <property type="match status" value="1"/>
</dbReference>
<evidence type="ECO:0000313" key="7">
    <source>
        <dbReference type="EMBL" id="UWM55523.1"/>
    </source>
</evidence>
<dbReference type="AlphaFoldDB" id="A0A9E7R6C7"/>
<comment type="function">
    <text evidence="6">Catalyzes a reversible aldol reaction between acetaldehyde and D-glyceraldehyde 3-phosphate to generate 2-deoxy-D-ribose 5-phosphate.</text>
</comment>
<accession>A0A9E7R6C7</accession>
<protein>
    <recommendedName>
        <fullName evidence="6">Deoxyribose-phosphate aldolase</fullName>
        <shortName evidence="6">DERA</shortName>
        <ecNumber evidence="6">4.1.2.4</ecNumber>
    </recommendedName>
    <alternativeName>
        <fullName evidence="6">2-deoxy-D-ribose 5-phosphate aldolase</fullName>
    </alternativeName>
    <alternativeName>
        <fullName evidence="6">Phosphodeoxyriboaldolase</fullName>
        <shortName evidence="6">Deoxyriboaldolase</shortName>
    </alternativeName>
</protein>
<evidence type="ECO:0000256" key="6">
    <source>
        <dbReference type="HAMAP-Rule" id="MF_00114"/>
    </source>
</evidence>
<dbReference type="GO" id="GO:0009264">
    <property type="term" value="P:deoxyribonucleotide catabolic process"/>
    <property type="evidence" value="ECO:0007669"/>
    <property type="project" value="UniProtKB-UniRule"/>
</dbReference>
<feature type="active site" description="Proton donor/acceptor" evidence="6">
    <location>
        <position position="91"/>
    </location>
</feature>
<dbReference type="Gene3D" id="3.20.20.70">
    <property type="entry name" value="Aldolase class I"/>
    <property type="match status" value="1"/>
</dbReference>
<dbReference type="SUPFAM" id="SSF51569">
    <property type="entry name" value="Aldolase"/>
    <property type="match status" value="1"/>
</dbReference>
<dbReference type="GO" id="GO:0004139">
    <property type="term" value="F:deoxyribose-phosphate aldolase activity"/>
    <property type="evidence" value="ECO:0007669"/>
    <property type="project" value="UniProtKB-UniRule"/>
</dbReference>
<keyword evidence="2 6" id="KW-0963">Cytoplasm</keyword>
<evidence type="ECO:0000256" key="3">
    <source>
        <dbReference type="ARBA" id="ARBA00023239"/>
    </source>
</evidence>
<dbReference type="InterPro" id="IPR013785">
    <property type="entry name" value="Aldolase_TIM"/>
</dbReference>
<dbReference type="EMBL" id="CP104003">
    <property type="protein sequence ID" value="UWM55523.1"/>
    <property type="molecule type" value="Genomic_DNA"/>
</dbReference>
<dbReference type="KEGG" id="ssai:N0B31_04370"/>
<dbReference type="FunFam" id="3.20.20.70:FF:000044">
    <property type="entry name" value="Deoxyribose-phosphate aldolase"/>
    <property type="match status" value="1"/>
</dbReference>
<dbReference type="GO" id="GO:0016052">
    <property type="term" value="P:carbohydrate catabolic process"/>
    <property type="evidence" value="ECO:0007669"/>
    <property type="project" value="TreeGrafter"/>
</dbReference>
<comment type="similarity">
    <text evidence="1 6">Belongs to the DeoC/FbaB aldolase family. DeoC type 1 subfamily.</text>
</comment>
<feature type="active site" description="Proton donor/acceptor" evidence="6">
    <location>
        <position position="177"/>
    </location>
</feature>
<sequence>MELTREELAPYIDHTVLGPETTPADVERRCEEAHEYGTNVCVPPCYLEVPDREAWDLTVATVVGFPHGQHAPAVKRAEAERAWEDGADELDVVMNVGRLKAGEDDAVREELAELVAAVPLPVKVIIETALLTDAEKHRACEAARDADAAMVKTSTGFADGGATVADVELMSEYLPVKASGGVGSYEEAMAMLEAGAERIGASSGVAILDGAPAE</sequence>
<evidence type="ECO:0000256" key="5">
    <source>
        <dbReference type="ARBA" id="ARBA00048791"/>
    </source>
</evidence>
<evidence type="ECO:0000256" key="1">
    <source>
        <dbReference type="ARBA" id="ARBA00010936"/>
    </source>
</evidence>
<dbReference type="InterPro" id="IPR002915">
    <property type="entry name" value="DeoC/FbaB/LacD_aldolase"/>
</dbReference>
<reference evidence="7" key="1">
    <citation type="submission" date="2022-09" db="EMBL/GenBank/DDBJ databases">
        <title>Diverse halophilic archaea isolated from saline environments.</title>
        <authorList>
            <person name="Cui H.-L."/>
        </authorList>
    </citation>
    <scope>NUCLEOTIDE SEQUENCE</scope>
    <source>
        <strain evidence="7">ZS-35-S2</strain>
    </source>
</reference>
<dbReference type="CDD" id="cd00959">
    <property type="entry name" value="DeoC"/>
    <property type="match status" value="1"/>
</dbReference>
<dbReference type="RefSeq" id="WP_260594623.1">
    <property type="nucleotide sequence ID" value="NZ_CP104003.1"/>
</dbReference>
<dbReference type="Pfam" id="PF01791">
    <property type="entry name" value="DeoC"/>
    <property type="match status" value="1"/>
</dbReference>
<proteinExistence type="inferred from homology"/>
<dbReference type="SMART" id="SM01133">
    <property type="entry name" value="DeoC"/>
    <property type="match status" value="1"/>
</dbReference>
<keyword evidence="8" id="KW-1185">Reference proteome</keyword>
<dbReference type="PANTHER" id="PTHR10889">
    <property type="entry name" value="DEOXYRIBOSE-PHOSPHATE ALDOLASE"/>
    <property type="match status" value="1"/>
</dbReference>
<comment type="catalytic activity">
    <reaction evidence="5 6">
        <text>2-deoxy-D-ribose 5-phosphate = D-glyceraldehyde 3-phosphate + acetaldehyde</text>
        <dbReference type="Rhea" id="RHEA:12821"/>
        <dbReference type="ChEBI" id="CHEBI:15343"/>
        <dbReference type="ChEBI" id="CHEBI:59776"/>
        <dbReference type="ChEBI" id="CHEBI:62877"/>
        <dbReference type="EC" id="4.1.2.4"/>
    </reaction>
</comment>